<evidence type="ECO:0000256" key="3">
    <source>
        <dbReference type="ARBA" id="ARBA00022525"/>
    </source>
</evidence>
<feature type="signal peptide" evidence="8">
    <location>
        <begin position="1"/>
        <end position="18"/>
    </location>
</feature>
<dbReference type="InParanoid" id="A0A674HZI8"/>
<feature type="compositionally biased region" description="Basic and acidic residues" evidence="7">
    <location>
        <begin position="82"/>
        <end position="100"/>
    </location>
</feature>
<reference evidence="10" key="1">
    <citation type="submission" date="2025-08" db="UniProtKB">
        <authorList>
            <consortium name="Ensembl"/>
        </authorList>
    </citation>
    <scope>IDENTIFICATION</scope>
</reference>
<dbReference type="Pfam" id="PF00473">
    <property type="entry name" value="CRF"/>
    <property type="match status" value="1"/>
</dbReference>
<evidence type="ECO:0000256" key="8">
    <source>
        <dbReference type="SAM" id="SignalP"/>
    </source>
</evidence>
<evidence type="ECO:0000256" key="6">
    <source>
        <dbReference type="ARBA" id="ARBA00022729"/>
    </source>
</evidence>
<evidence type="ECO:0000256" key="1">
    <source>
        <dbReference type="ARBA" id="ARBA00004613"/>
    </source>
</evidence>
<dbReference type="PRINTS" id="PR01612">
    <property type="entry name" value="CRFFAMILY"/>
</dbReference>
<feature type="chain" id="PRO_5025337404" description="Corticotropin-releasing factor domain-containing protein" evidence="8">
    <location>
        <begin position="19"/>
        <end position="142"/>
    </location>
</feature>
<dbReference type="Ensembl" id="ENSTMTT00000001254.1">
    <property type="protein sequence ID" value="ENSTMTP00000001218.1"/>
    <property type="gene ID" value="ENSTMTG00000000999.1"/>
</dbReference>
<dbReference type="PANTHER" id="PTHR15035">
    <property type="entry name" value="CORTICOLIBERIN/UROCORTIN"/>
    <property type="match status" value="1"/>
</dbReference>
<keyword evidence="3" id="KW-0964">Secreted</keyword>
<dbReference type="GO" id="GO:0051464">
    <property type="term" value="P:positive regulation of cortisol secretion"/>
    <property type="evidence" value="ECO:0007669"/>
    <property type="project" value="TreeGrafter"/>
</dbReference>
<dbReference type="GeneTree" id="ENSGT00960000187367"/>
<accession>A0A674HZI8</accession>
<evidence type="ECO:0000256" key="7">
    <source>
        <dbReference type="SAM" id="MobiDB-lite"/>
    </source>
</evidence>
<dbReference type="Proteomes" id="UP000472274">
    <property type="component" value="Unplaced"/>
</dbReference>
<comment type="similarity">
    <text evidence="2">Belongs to the sauvagine/corticotropin-releasing factor/urotensin I family.</text>
</comment>
<evidence type="ECO:0000256" key="5">
    <source>
        <dbReference type="ARBA" id="ARBA00022702"/>
    </source>
</evidence>
<dbReference type="GO" id="GO:0032811">
    <property type="term" value="P:negative regulation of epinephrine secretion"/>
    <property type="evidence" value="ECO:0007669"/>
    <property type="project" value="TreeGrafter"/>
</dbReference>
<dbReference type="InterPro" id="IPR000187">
    <property type="entry name" value="CRF"/>
</dbReference>
<reference evidence="10" key="2">
    <citation type="submission" date="2025-09" db="UniProtKB">
        <authorList>
            <consortium name="Ensembl"/>
        </authorList>
    </citation>
    <scope>IDENTIFICATION</scope>
</reference>
<evidence type="ECO:0000313" key="10">
    <source>
        <dbReference type="Ensembl" id="ENSTMTP00000001218.1"/>
    </source>
</evidence>
<dbReference type="GO" id="GO:0017045">
    <property type="term" value="F:corticotropin-releasing hormone activity"/>
    <property type="evidence" value="ECO:0007669"/>
    <property type="project" value="TreeGrafter"/>
</dbReference>
<protein>
    <recommendedName>
        <fullName evidence="9">Corticotropin-releasing factor domain-containing protein</fullName>
    </recommendedName>
</protein>
<evidence type="ECO:0000313" key="11">
    <source>
        <dbReference type="Proteomes" id="UP000472274"/>
    </source>
</evidence>
<feature type="region of interest" description="Disordered" evidence="7">
    <location>
        <begin position="44"/>
        <end position="103"/>
    </location>
</feature>
<dbReference type="InterPro" id="IPR003620">
    <property type="entry name" value="Urocortin_CRF"/>
</dbReference>
<dbReference type="GO" id="GO:0070093">
    <property type="term" value="P:negative regulation of glucagon secretion"/>
    <property type="evidence" value="ECO:0007669"/>
    <property type="project" value="TreeGrafter"/>
</dbReference>
<keyword evidence="4" id="KW-0165">Cleavage on pair of basic residues</keyword>
<name>A0A674HZI8_9SAUR</name>
<keyword evidence="11" id="KW-1185">Reference proteome</keyword>
<keyword evidence="6 8" id="KW-0732">Signal</keyword>
<proteinExistence type="inferred from homology"/>
<comment type="subcellular location">
    <subcellularLocation>
        <location evidence="1">Secreted</location>
    </subcellularLocation>
</comment>
<dbReference type="AlphaFoldDB" id="A0A674HZI8"/>
<organism evidence="10 11">
    <name type="scientific">Terrapene triunguis</name>
    <name type="common">Three-toed box turtle</name>
    <dbReference type="NCBI Taxonomy" id="2587831"/>
    <lineage>
        <taxon>Eukaryota</taxon>
        <taxon>Metazoa</taxon>
        <taxon>Chordata</taxon>
        <taxon>Craniata</taxon>
        <taxon>Vertebrata</taxon>
        <taxon>Euteleostomi</taxon>
        <taxon>Archelosauria</taxon>
        <taxon>Testudinata</taxon>
        <taxon>Testudines</taxon>
        <taxon>Cryptodira</taxon>
        <taxon>Durocryptodira</taxon>
        <taxon>Testudinoidea</taxon>
        <taxon>Emydidae</taxon>
        <taxon>Terrapene</taxon>
    </lineage>
</organism>
<keyword evidence="5" id="KW-0372">Hormone</keyword>
<dbReference type="Gene3D" id="6.10.250.1920">
    <property type="match status" value="1"/>
</dbReference>
<dbReference type="GO" id="GO:0005615">
    <property type="term" value="C:extracellular space"/>
    <property type="evidence" value="ECO:0007669"/>
    <property type="project" value="TreeGrafter"/>
</dbReference>
<evidence type="ECO:0000256" key="4">
    <source>
        <dbReference type="ARBA" id="ARBA00022685"/>
    </source>
</evidence>
<sequence>MISAASVLLLLFLPSEKGSPLERPRGAAPQLALVTDPAWELWPRRPRLGAKPPMPSAGTEAGPPSLHTPLGPCEAGGAESPPELRRKERSPYSSRRKDGRPNSLDLTFHLLREFLEMSREERLAQKGLDLHGKSFVGISDPA</sequence>
<evidence type="ECO:0000256" key="2">
    <source>
        <dbReference type="ARBA" id="ARBA00009287"/>
    </source>
</evidence>
<evidence type="ECO:0000259" key="9">
    <source>
        <dbReference type="Pfam" id="PF00473"/>
    </source>
</evidence>
<dbReference type="PANTHER" id="PTHR15035:SF9">
    <property type="entry name" value="CORTICOLIBERIN"/>
    <property type="match status" value="1"/>
</dbReference>
<feature type="domain" description="Corticotropin-releasing factor" evidence="9">
    <location>
        <begin position="103"/>
        <end position="126"/>
    </location>
</feature>